<sequence>MTTLTLHDGRALPPLRGGIKGGVTRVQMLRRAGVSSPALPTLIPSPLGREAWLTLHDGHDFPANPTLQQGGSS</sequence>
<accession>A0A0P8BQZ2</accession>
<dbReference type="Proteomes" id="UP000050497">
    <property type="component" value="Unassembled WGS sequence"/>
</dbReference>
<comment type="caution">
    <text evidence="1">The sequence shown here is derived from an EMBL/GenBank/DDBJ whole genome shotgun (WGS) entry which is preliminary data.</text>
</comment>
<dbReference type="Proteomes" id="UP000182800">
    <property type="component" value="Unassembled WGS sequence"/>
</dbReference>
<evidence type="ECO:0000313" key="4">
    <source>
        <dbReference type="Proteomes" id="UP000182800"/>
    </source>
</evidence>
<gene>
    <name evidence="2" type="ORF">GA0071312_2510</name>
    <name evidence="1" type="ORF">HLUCCO17_03865</name>
</gene>
<keyword evidence="4" id="KW-1185">Reference proteome</keyword>
<evidence type="ECO:0000313" key="3">
    <source>
        <dbReference type="Proteomes" id="UP000050497"/>
    </source>
</evidence>
<evidence type="ECO:0000313" key="2">
    <source>
        <dbReference type="EMBL" id="SCC81564.1"/>
    </source>
</evidence>
<reference evidence="1 3" key="1">
    <citation type="submission" date="2015-09" db="EMBL/GenBank/DDBJ databases">
        <title>Identification and resolution of microdiversity through metagenomic sequencing of parallel consortia.</title>
        <authorList>
            <person name="Nelson W.C."/>
            <person name="Romine M.F."/>
            <person name="Lindemann S.R."/>
        </authorList>
    </citation>
    <scope>NUCLEOTIDE SEQUENCE [LARGE SCALE GENOMIC DNA]</scope>
    <source>
        <strain evidence="1">HL-109</strain>
    </source>
</reference>
<proteinExistence type="predicted"/>
<organism evidence="1 3">
    <name type="scientific">Saliniramus fredricksonii</name>
    <dbReference type="NCBI Taxonomy" id="1653334"/>
    <lineage>
        <taxon>Bacteria</taxon>
        <taxon>Pseudomonadati</taxon>
        <taxon>Pseudomonadota</taxon>
        <taxon>Alphaproteobacteria</taxon>
        <taxon>Hyphomicrobiales</taxon>
        <taxon>Salinarimonadaceae</taxon>
        <taxon>Saliniramus</taxon>
    </lineage>
</organism>
<reference evidence="2 4" key="2">
    <citation type="submission" date="2016-08" db="EMBL/GenBank/DDBJ databases">
        <authorList>
            <person name="Varghese N."/>
            <person name="Submissions Spin"/>
        </authorList>
    </citation>
    <scope>NUCLEOTIDE SEQUENCE [LARGE SCALE GENOMIC DNA]</scope>
    <source>
        <strain evidence="2 4">HL-109</strain>
    </source>
</reference>
<dbReference type="EMBL" id="FMBM01000002">
    <property type="protein sequence ID" value="SCC81564.1"/>
    <property type="molecule type" value="Genomic_DNA"/>
</dbReference>
<name>A0A0P8BQZ2_9HYPH</name>
<dbReference type="EMBL" id="LJSX01000004">
    <property type="protein sequence ID" value="KPQ11940.1"/>
    <property type="molecule type" value="Genomic_DNA"/>
</dbReference>
<dbReference type="STRING" id="1653334.GA0071312_2510"/>
<dbReference type="AlphaFoldDB" id="A0A0P8BQZ2"/>
<evidence type="ECO:0000313" key="1">
    <source>
        <dbReference type="EMBL" id="KPQ11940.1"/>
    </source>
</evidence>
<protein>
    <submittedName>
        <fullName evidence="1">Uncharacterized protein</fullName>
    </submittedName>
</protein>